<feature type="transmembrane region" description="Helical" evidence="1">
    <location>
        <begin position="37"/>
        <end position="55"/>
    </location>
</feature>
<dbReference type="EC" id="2.7.7.65" evidence="4"/>
<keyword evidence="4" id="KW-0548">Nucleotidyltransferase</keyword>
<dbReference type="InterPro" id="IPR043128">
    <property type="entry name" value="Rev_trsase/Diguanyl_cyclase"/>
</dbReference>
<dbReference type="PROSITE" id="PS50112">
    <property type="entry name" value="PAS"/>
    <property type="match status" value="1"/>
</dbReference>
<dbReference type="SUPFAM" id="SSF55785">
    <property type="entry name" value="PYP-like sensor domain (PAS domain)"/>
    <property type="match status" value="1"/>
</dbReference>
<evidence type="ECO:0000256" key="1">
    <source>
        <dbReference type="SAM" id="Phobius"/>
    </source>
</evidence>
<proteinExistence type="predicted"/>
<evidence type="ECO:0000313" key="4">
    <source>
        <dbReference type="EMBL" id="MDL4843119.1"/>
    </source>
</evidence>
<dbReference type="Gene3D" id="3.30.70.270">
    <property type="match status" value="1"/>
</dbReference>
<feature type="domain" description="GGDEF" evidence="3">
    <location>
        <begin position="379"/>
        <end position="512"/>
    </location>
</feature>
<feature type="transmembrane region" description="Helical" evidence="1">
    <location>
        <begin position="6"/>
        <end position="25"/>
    </location>
</feature>
<dbReference type="SUPFAM" id="SSF55073">
    <property type="entry name" value="Nucleotide cyclase"/>
    <property type="match status" value="1"/>
</dbReference>
<protein>
    <submittedName>
        <fullName evidence="4">Sensor domain-containing diguanylate cyclase</fullName>
        <ecNumber evidence="4">2.7.7.65</ecNumber>
    </submittedName>
</protein>
<dbReference type="InterPro" id="IPR035965">
    <property type="entry name" value="PAS-like_dom_sf"/>
</dbReference>
<feature type="transmembrane region" description="Helical" evidence="1">
    <location>
        <begin position="132"/>
        <end position="158"/>
    </location>
</feature>
<accession>A0ABT7LB73</accession>
<evidence type="ECO:0000259" key="2">
    <source>
        <dbReference type="PROSITE" id="PS50112"/>
    </source>
</evidence>
<dbReference type="InterPro" id="IPR000014">
    <property type="entry name" value="PAS"/>
</dbReference>
<keyword evidence="1" id="KW-1133">Transmembrane helix</keyword>
<dbReference type="NCBIfam" id="TIGR00254">
    <property type="entry name" value="GGDEF"/>
    <property type="match status" value="1"/>
</dbReference>
<dbReference type="Pfam" id="PF00990">
    <property type="entry name" value="GGDEF"/>
    <property type="match status" value="1"/>
</dbReference>
<dbReference type="Gene3D" id="3.30.450.20">
    <property type="entry name" value="PAS domain"/>
    <property type="match status" value="1"/>
</dbReference>
<evidence type="ECO:0000313" key="5">
    <source>
        <dbReference type="Proteomes" id="UP001235343"/>
    </source>
</evidence>
<dbReference type="InterPro" id="IPR000160">
    <property type="entry name" value="GGDEF_dom"/>
</dbReference>
<sequence length="512" mass="58592">MNILFLSIIYLIPSSLYLFFAGIIYSNNRQSAKHKTCSVLFVVLSFWFLGMYTAYLIPGSLFDSIGLYWINASIQICALLTLHLWLLNTNKYKKKGFQIYSLLFIPGIVLLATTPFESWMIYKFDPIADPPIFIPGIGLYLTWFIGIVYLAINISLTIAEMKKGDQAAKLWLKGMLLFGVWSVTTTIVGLVFQQSSIGIMAYFIPHGTLFWSGAIFISMSKYDYLSSYEKRYQILFDRSPLGIMIMDINANIREASPLVATYLGVNRQDIINTSVLKYLNINEKTYTSQYNYAFKKQQKMINEEITFENKAGNKVIVTVDSEFVMVEGELLQFVMVKDITEAKRQDAQVQYLAYHDIMTGLPNRAAFQKQFDSLLERQNPFDFILLDLNKLKQINDNYGHQVGDQAIQFVADTLQDEVQEGNFIARLGGDEFVLLSSGIEETNKLITRIKQNLFSPLKIVYHMPLKISASFGISSYPIDGQEMDSLFKVADYRMYQEKNLQMEIPEQKSSSD</sequence>
<keyword evidence="4" id="KW-0808">Transferase</keyword>
<dbReference type="PANTHER" id="PTHR44757:SF2">
    <property type="entry name" value="BIOFILM ARCHITECTURE MAINTENANCE PROTEIN MBAA"/>
    <property type="match status" value="1"/>
</dbReference>
<organism evidence="4 5">
    <name type="scientific">Aquibacillus rhizosphaerae</name>
    <dbReference type="NCBI Taxonomy" id="3051431"/>
    <lineage>
        <taxon>Bacteria</taxon>
        <taxon>Bacillati</taxon>
        <taxon>Bacillota</taxon>
        <taxon>Bacilli</taxon>
        <taxon>Bacillales</taxon>
        <taxon>Bacillaceae</taxon>
        <taxon>Aquibacillus</taxon>
    </lineage>
</organism>
<evidence type="ECO:0000259" key="3">
    <source>
        <dbReference type="PROSITE" id="PS50887"/>
    </source>
</evidence>
<comment type="caution">
    <text evidence="4">The sequence shown here is derived from an EMBL/GenBank/DDBJ whole genome shotgun (WGS) entry which is preliminary data.</text>
</comment>
<dbReference type="CDD" id="cd01949">
    <property type="entry name" value="GGDEF"/>
    <property type="match status" value="1"/>
</dbReference>
<keyword evidence="1" id="KW-0812">Transmembrane</keyword>
<dbReference type="RefSeq" id="WP_285934413.1">
    <property type="nucleotide sequence ID" value="NZ_JASTZU010000063.1"/>
</dbReference>
<feature type="domain" description="PAS" evidence="2">
    <location>
        <begin position="228"/>
        <end position="276"/>
    </location>
</feature>
<dbReference type="PANTHER" id="PTHR44757">
    <property type="entry name" value="DIGUANYLATE CYCLASE DGCP"/>
    <property type="match status" value="1"/>
</dbReference>
<feature type="transmembrane region" description="Helical" evidence="1">
    <location>
        <begin position="199"/>
        <end position="217"/>
    </location>
</feature>
<feature type="transmembrane region" description="Helical" evidence="1">
    <location>
        <begin position="170"/>
        <end position="193"/>
    </location>
</feature>
<name>A0ABT7LB73_9BACI</name>
<dbReference type="NCBIfam" id="TIGR00229">
    <property type="entry name" value="sensory_box"/>
    <property type="match status" value="1"/>
</dbReference>
<keyword evidence="5" id="KW-1185">Reference proteome</keyword>
<dbReference type="GO" id="GO:0052621">
    <property type="term" value="F:diguanylate cyclase activity"/>
    <property type="evidence" value="ECO:0007669"/>
    <property type="project" value="UniProtKB-EC"/>
</dbReference>
<gene>
    <name evidence="4" type="ORF">QQS35_22015</name>
</gene>
<dbReference type="SMART" id="SM00267">
    <property type="entry name" value="GGDEF"/>
    <property type="match status" value="1"/>
</dbReference>
<feature type="transmembrane region" description="Helical" evidence="1">
    <location>
        <begin position="99"/>
        <end position="120"/>
    </location>
</feature>
<reference evidence="4 5" key="1">
    <citation type="submission" date="2023-06" db="EMBL/GenBank/DDBJ databases">
        <title>Aquibacillus rhizosphaerae LR5S19.</title>
        <authorList>
            <person name="Sun J.-Q."/>
        </authorList>
    </citation>
    <scope>NUCLEOTIDE SEQUENCE [LARGE SCALE GENOMIC DNA]</scope>
    <source>
        <strain evidence="4 5">LR5S19</strain>
    </source>
</reference>
<dbReference type="InterPro" id="IPR052155">
    <property type="entry name" value="Biofilm_reg_signaling"/>
</dbReference>
<dbReference type="EMBL" id="JASTZU010000063">
    <property type="protein sequence ID" value="MDL4843119.1"/>
    <property type="molecule type" value="Genomic_DNA"/>
</dbReference>
<keyword evidence="1" id="KW-0472">Membrane</keyword>
<feature type="transmembrane region" description="Helical" evidence="1">
    <location>
        <begin position="67"/>
        <end position="87"/>
    </location>
</feature>
<dbReference type="Proteomes" id="UP001235343">
    <property type="component" value="Unassembled WGS sequence"/>
</dbReference>
<dbReference type="InterPro" id="IPR029787">
    <property type="entry name" value="Nucleotide_cyclase"/>
</dbReference>
<dbReference type="PROSITE" id="PS50887">
    <property type="entry name" value="GGDEF"/>
    <property type="match status" value="1"/>
</dbReference>